<dbReference type="Pfam" id="PF00069">
    <property type="entry name" value="Pkinase"/>
    <property type="match status" value="1"/>
</dbReference>
<feature type="region of interest" description="Disordered" evidence="5">
    <location>
        <begin position="171"/>
        <end position="213"/>
    </location>
</feature>
<organism evidence="8 9">
    <name type="scientific">Exaiptasia diaphana</name>
    <name type="common">Tropical sea anemone</name>
    <name type="synonym">Aiptasia pulchella</name>
    <dbReference type="NCBI Taxonomy" id="2652724"/>
    <lineage>
        <taxon>Eukaryota</taxon>
        <taxon>Metazoa</taxon>
        <taxon>Cnidaria</taxon>
        <taxon>Anthozoa</taxon>
        <taxon>Hexacorallia</taxon>
        <taxon>Actiniaria</taxon>
        <taxon>Aiptasiidae</taxon>
        <taxon>Exaiptasia</taxon>
    </lineage>
</organism>
<keyword evidence="9" id="KW-1185">Reference proteome</keyword>
<dbReference type="InterPro" id="IPR051681">
    <property type="entry name" value="Ser/Thr_Kinases-Pseudokinases"/>
</dbReference>
<dbReference type="InterPro" id="IPR000719">
    <property type="entry name" value="Prot_kinase_dom"/>
</dbReference>
<dbReference type="KEGG" id="epa:110234565"/>
<dbReference type="PROSITE" id="PS00107">
    <property type="entry name" value="PROTEIN_KINASE_ATP"/>
    <property type="match status" value="1"/>
</dbReference>
<dbReference type="RefSeq" id="XP_020895611.1">
    <property type="nucleotide sequence ID" value="XM_021039952.2"/>
</dbReference>
<evidence type="ECO:0000256" key="4">
    <source>
        <dbReference type="PROSITE-ProRule" id="PRU10141"/>
    </source>
</evidence>
<evidence type="ECO:0000313" key="8">
    <source>
        <dbReference type="EnsemblMetazoa" id="XP_020895611.1"/>
    </source>
</evidence>
<accession>A0A913WXE8</accession>
<dbReference type="GO" id="GO:0003723">
    <property type="term" value="F:RNA binding"/>
    <property type="evidence" value="ECO:0007669"/>
    <property type="project" value="UniProtKB-UniRule"/>
</dbReference>
<dbReference type="GO" id="GO:0005524">
    <property type="term" value="F:ATP binding"/>
    <property type="evidence" value="ECO:0007669"/>
    <property type="project" value="UniProtKB-UniRule"/>
</dbReference>
<evidence type="ECO:0000259" key="6">
    <source>
        <dbReference type="PROSITE" id="PS50011"/>
    </source>
</evidence>
<dbReference type="Gene3D" id="1.10.510.10">
    <property type="entry name" value="Transferase(Phosphotransferase) domain 1"/>
    <property type="match status" value="1"/>
</dbReference>
<dbReference type="OrthoDB" id="6381377at2759"/>
<dbReference type="PROSITE" id="PS50102">
    <property type="entry name" value="RRM"/>
    <property type="match status" value="1"/>
</dbReference>
<protein>
    <submittedName>
        <fullName evidence="8">Uncharacterized protein</fullName>
    </submittedName>
</protein>
<dbReference type="GO" id="GO:0097527">
    <property type="term" value="P:necroptotic signaling pathway"/>
    <property type="evidence" value="ECO:0007669"/>
    <property type="project" value="TreeGrafter"/>
</dbReference>
<feature type="compositionally biased region" description="Basic and acidic residues" evidence="5">
    <location>
        <begin position="171"/>
        <end position="190"/>
    </location>
</feature>
<dbReference type="OMA" id="INSERQA"/>
<dbReference type="InterPro" id="IPR011009">
    <property type="entry name" value="Kinase-like_dom_sf"/>
</dbReference>
<dbReference type="Pfam" id="PF23085">
    <property type="entry name" value="RRM_PARP14_3"/>
    <property type="match status" value="1"/>
</dbReference>
<dbReference type="PROSITE" id="PS00109">
    <property type="entry name" value="PROTEIN_KINASE_TYR"/>
    <property type="match status" value="1"/>
</dbReference>
<name>A0A913WXE8_EXADI</name>
<evidence type="ECO:0000313" key="9">
    <source>
        <dbReference type="Proteomes" id="UP000887567"/>
    </source>
</evidence>
<dbReference type="InterPro" id="IPR035979">
    <property type="entry name" value="RBD_domain_sf"/>
</dbReference>
<dbReference type="InterPro" id="IPR012677">
    <property type="entry name" value="Nucleotide-bd_a/b_plait_sf"/>
</dbReference>
<dbReference type="SUPFAM" id="SSF56112">
    <property type="entry name" value="Protein kinase-like (PK-like)"/>
    <property type="match status" value="1"/>
</dbReference>
<dbReference type="InterPro" id="IPR034464">
    <property type="entry name" value="PAR10_RRM1_2"/>
</dbReference>
<dbReference type="PROSITE" id="PS50011">
    <property type="entry name" value="PROTEIN_KINASE_DOM"/>
    <property type="match status" value="1"/>
</dbReference>
<dbReference type="InterPro" id="IPR017441">
    <property type="entry name" value="Protein_kinase_ATP_BS"/>
</dbReference>
<dbReference type="AlphaFoldDB" id="A0A913WXE8"/>
<dbReference type="SUPFAM" id="SSF54928">
    <property type="entry name" value="RNA-binding domain, RBD"/>
    <property type="match status" value="1"/>
</dbReference>
<evidence type="ECO:0000256" key="2">
    <source>
        <dbReference type="ARBA" id="ARBA00022840"/>
    </source>
</evidence>
<dbReference type="EnsemblMetazoa" id="XM_021039952.2">
    <property type="protein sequence ID" value="XP_020895611.1"/>
    <property type="gene ID" value="LOC110234565"/>
</dbReference>
<feature type="domain" description="Protein kinase" evidence="6">
    <location>
        <begin position="376"/>
        <end position="623"/>
    </location>
</feature>
<dbReference type="InterPro" id="IPR008266">
    <property type="entry name" value="Tyr_kinase_AS"/>
</dbReference>
<evidence type="ECO:0000256" key="5">
    <source>
        <dbReference type="SAM" id="MobiDB-lite"/>
    </source>
</evidence>
<evidence type="ECO:0000256" key="3">
    <source>
        <dbReference type="PROSITE-ProRule" id="PRU00176"/>
    </source>
</evidence>
<keyword evidence="1 4" id="KW-0547">Nucleotide-binding</keyword>
<dbReference type="GO" id="GO:0004672">
    <property type="term" value="F:protein kinase activity"/>
    <property type="evidence" value="ECO:0007669"/>
    <property type="project" value="InterPro"/>
</dbReference>
<dbReference type="PANTHER" id="PTHR44329">
    <property type="entry name" value="SERINE/THREONINE-PROTEIN KINASE TNNI3K-RELATED"/>
    <property type="match status" value="1"/>
</dbReference>
<keyword evidence="3" id="KW-0694">RNA-binding</keyword>
<keyword evidence="2 4" id="KW-0067">ATP-binding</keyword>
<evidence type="ECO:0000256" key="1">
    <source>
        <dbReference type="ARBA" id="ARBA00022741"/>
    </source>
</evidence>
<dbReference type="GeneID" id="110234565"/>
<dbReference type="InterPro" id="IPR000504">
    <property type="entry name" value="RRM_dom"/>
</dbReference>
<dbReference type="Gene3D" id="3.30.70.330">
    <property type="match status" value="1"/>
</dbReference>
<feature type="binding site" evidence="4">
    <location>
        <position position="403"/>
    </location>
    <ligand>
        <name>ATP</name>
        <dbReference type="ChEBI" id="CHEBI:30616"/>
    </ligand>
</feature>
<feature type="domain" description="RRM" evidence="7">
    <location>
        <begin position="14"/>
        <end position="104"/>
    </location>
</feature>
<feature type="region of interest" description="Disordered" evidence="5">
    <location>
        <begin position="275"/>
        <end position="320"/>
    </location>
</feature>
<sequence length="628" mass="72597">MSLTSWESANERSRDVRVTGISPKTTKDALLNFFENKRRSGGGEIEDIQYNQDEGIADITFCDAEDTERVSQQTSLNLDGVQLGVRLKSLPNDPRKVHVMGLSNRTTTDGLIFFMELASGEEVEDVLLMEDSCGTVTFKRPPDLQKIQQTCSRRRLDGCFIRLEQEHEIQQDERVHPFEEQRLKDPESKRRSSASEQPKQNIERRINSERQAGQKICRRIAGPEDQAKPKSQCTQVQAELWRGLHQKEHNIRQEIERKYAAEQKTREEIERQLATERQTREEIERQLATERQTREEIERQLATERQTREENERQLATEQHIRRQIEEQLATEQRNREIAESRAETLDRRASQLQARCDELLLQQSCDWILDREEVTISDRTIGSGAWGEVLEGTFRGCKVAVKRIHEIILSPRNRRQFVREMSIASRCRHPCLLQFIGATADDAVSPLFVTELLETSLRAVLHERELEPAEISTIALDVARGVNYLHLNRPDPIIHRDISSGNVLLWRQNNSWRAKVSDYGTANFIRQCVTVCPGTPIYSAPEAFNFRQQTNKIDVYSFGVLLCEMSTPEQPDPLRRNLQVAMVRNRCHRVLIERCLEENPNNRPSMGEVIDALERSREDPISINETS</sequence>
<dbReference type="Gene3D" id="3.30.200.20">
    <property type="entry name" value="Phosphorylase Kinase, domain 1"/>
    <property type="match status" value="1"/>
</dbReference>
<dbReference type="Proteomes" id="UP000887567">
    <property type="component" value="Unplaced"/>
</dbReference>
<dbReference type="CDD" id="cd12547">
    <property type="entry name" value="RRM1_2_PAR10"/>
    <property type="match status" value="1"/>
</dbReference>
<evidence type="ECO:0000259" key="7">
    <source>
        <dbReference type="PROSITE" id="PS50102"/>
    </source>
</evidence>
<reference evidence="8" key="1">
    <citation type="submission" date="2022-11" db="UniProtKB">
        <authorList>
            <consortium name="EnsemblMetazoa"/>
        </authorList>
    </citation>
    <scope>IDENTIFICATION</scope>
</reference>
<dbReference type="PANTHER" id="PTHR44329:SF298">
    <property type="entry name" value="MIXED LINEAGE KINASE DOMAIN-LIKE PROTEIN"/>
    <property type="match status" value="1"/>
</dbReference>
<proteinExistence type="predicted"/>
<dbReference type="SMART" id="SM00360">
    <property type="entry name" value="RRM"/>
    <property type="match status" value="2"/>
</dbReference>